<proteinExistence type="predicted"/>
<dbReference type="Pfam" id="PF13195">
    <property type="entry name" value="DUF4011"/>
    <property type="match status" value="1"/>
</dbReference>
<accession>X0ZZL0</accession>
<dbReference type="AlphaFoldDB" id="X0ZZL0"/>
<name>X0ZZL0_9ZZZZ</name>
<comment type="caution">
    <text evidence="1">The sequence shown here is derived from an EMBL/GenBank/DDBJ whole genome shotgun (WGS) entry which is preliminary data.</text>
</comment>
<dbReference type="InterPro" id="IPR025103">
    <property type="entry name" value="DUF4011"/>
</dbReference>
<reference evidence="1" key="1">
    <citation type="journal article" date="2014" name="Front. Microbiol.">
        <title>High frequency of phylogenetically diverse reductive dehalogenase-homologous genes in deep subseafloor sedimentary metagenomes.</title>
        <authorList>
            <person name="Kawai M."/>
            <person name="Futagami T."/>
            <person name="Toyoda A."/>
            <person name="Takaki Y."/>
            <person name="Nishi S."/>
            <person name="Hori S."/>
            <person name="Arai W."/>
            <person name="Tsubouchi T."/>
            <person name="Morono Y."/>
            <person name="Uchiyama I."/>
            <person name="Ito T."/>
            <person name="Fujiyama A."/>
            <person name="Inagaki F."/>
            <person name="Takami H."/>
        </authorList>
    </citation>
    <scope>NUCLEOTIDE SEQUENCE</scope>
    <source>
        <strain evidence="1">Expedition CK06-06</strain>
    </source>
</reference>
<feature type="non-terminal residue" evidence="1">
    <location>
        <position position="265"/>
    </location>
</feature>
<organism evidence="1">
    <name type="scientific">marine sediment metagenome</name>
    <dbReference type="NCBI Taxonomy" id="412755"/>
    <lineage>
        <taxon>unclassified sequences</taxon>
        <taxon>metagenomes</taxon>
        <taxon>ecological metagenomes</taxon>
    </lineage>
</organism>
<sequence>MRNQSSREINDNLFRAVDAIKRGDIHVGKLGLLWVLKHDPRNVLAWLWMSQCVEENSKKADCYRQVLKIDPNNEQAIKGIKMLPLEKLGDLRPNQISTPIHPTESEIYLTHEPDIEDKYEDPVEARLEESRKELLDLSLFNKLLNYRTLKSKGLEIIDEKPEQIFRTLVQEGRSMYYLPIPDDKMNNKEGQSDLFTQLGDGERIESMFTQPDEEDDEGLPLRHTDNKLQTPYISSVLQKRLLNTYYAARTYMEEQGVNILFMTLG</sequence>
<dbReference type="EMBL" id="BART01018408">
    <property type="protein sequence ID" value="GAG74969.1"/>
    <property type="molecule type" value="Genomic_DNA"/>
</dbReference>
<gene>
    <name evidence="1" type="ORF">S01H4_34759</name>
</gene>
<evidence type="ECO:0000313" key="1">
    <source>
        <dbReference type="EMBL" id="GAG74969.1"/>
    </source>
</evidence>
<protein>
    <submittedName>
        <fullName evidence="1">Uncharacterized protein</fullName>
    </submittedName>
</protein>